<dbReference type="GO" id="GO:0005506">
    <property type="term" value="F:iron ion binding"/>
    <property type="evidence" value="ECO:0007669"/>
    <property type="project" value="InterPro"/>
</dbReference>
<dbReference type="Gene3D" id="3.30.1370.70">
    <property type="entry name" value="Scaffold protein Nfu/NifU, N-terminal domain"/>
    <property type="match status" value="1"/>
</dbReference>
<dbReference type="Proteomes" id="UP001474421">
    <property type="component" value="Unassembled WGS sequence"/>
</dbReference>
<dbReference type="InterPro" id="IPR035466">
    <property type="entry name" value="GlmS/AgaS_SIS"/>
</dbReference>
<feature type="domain" description="Protein kinase" evidence="27">
    <location>
        <begin position="47"/>
        <end position="313"/>
    </location>
</feature>
<keyword evidence="20" id="KW-0496">Mitochondrion</keyword>
<feature type="region of interest" description="Disordered" evidence="26">
    <location>
        <begin position="1124"/>
        <end position="1172"/>
    </location>
</feature>
<feature type="domain" description="SIS" evidence="29">
    <location>
        <begin position="2213"/>
        <end position="2354"/>
    </location>
</feature>
<keyword evidence="9" id="KW-0597">Phosphoprotein</keyword>
<evidence type="ECO:0000256" key="2">
    <source>
        <dbReference type="ARBA" id="ARBA00004173"/>
    </source>
</evidence>
<dbReference type="InterPro" id="IPR001075">
    <property type="entry name" value="NIF_FeS_clus_asmbl_NifU_C"/>
</dbReference>
<dbReference type="InterPro" id="IPR005855">
    <property type="entry name" value="GFAT"/>
</dbReference>
<dbReference type="FunFam" id="1.10.510.10:FF:000072">
    <property type="entry name" value="AP2 associated kinase 1"/>
    <property type="match status" value="1"/>
</dbReference>
<dbReference type="SUPFAM" id="SSF56112">
    <property type="entry name" value="Protein kinase-like (PK-like)"/>
    <property type="match status" value="1"/>
</dbReference>
<evidence type="ECO:0000256" key="8">
    <source>
        <dbReference type="ARBA" id="ARBA00022527"/>
    </source>
</evidence>
<comment type="catalytic activity">
    <reaction evidence="1">
        <text>D-fructose 6-phosphate + L-glutamine = D-glucosamine 6-phosphate + L-glutamate</text>
        <dbReference type="Rhea" id="RHEA:13237"/>
        <dbReference type="ChEBI" id="CHEBI:29985"/>
        <dbReference type="ChEBI" id="CHEBI:58359"/>
        <dbReference type="ChEBI" id="CHEBI:58725"/>
        <dbReference type="ChEBI" id="CHEBI:61527"/>
        <dbReference type="EC" id="2.6.1.16"/>
    </reaction>
</comment>
<keyword evidence="17" id="KW-0315">Glutamine amidotransferase</keyword>
<dbReference type="EC" id="2.7.11.1" evidence="5"/>
<feature type="compositionally biased region" description="Polar residues" evidence="26">
    <location>
        <begin position="358"/>
        <end position="367"/>
    </location>
</feature>
<dbReference type="PANTHER" id="PTHR47907">
    <property type="entry name" value="PROTEIN KINASE DOMAIN-CONTAINING PROTEIN"/>
    <property type="match status" value="1"/>
</dbReference>
<evidence type="ECO:0000259" key="28">
    <source>
        <dbReference type="PROSITE" id="PS51278"/>
    </source>
</evidence>
<dbReference type="InterPro" id="IPR036498">
    <property type="entry name" value="Nfu/NifU_N_sf"/>
</dbReference>
<evidence type="ECO:0000313" key="30">
    <source>
        <dbReference type="EMBL" id="KAK9395347.1"/>
    </source>
</evidence>
<dbReference type="PANTHER" id="PTHR47907:SF5">
    <property type="entry name" value="AP2 ASSOCIATED KINASE 1"/>
    <property type="match status" value="1"/>
</dbReference>
<feature type="region of interest" description="Disordered" evidence="26">
    <location>
        <begin position="539"/>
        <end position="604"/>
    </location>
</feature>
<keyword evidence="18" id="KW-0408">Iron</keyword>
<keyword evidence="13" id="KW-0547">Nucleotide-binding</keyword>
<dbReference type="InterPro" id="IPR000719">
    <property type="entry name" value="Prot_kinase_dom"/>
</dbReference>
<dbReference type="Gene3D" id="3.40.50.10490">
    <property type="entry name" value="Glucose-6-phosphate isomerase like protein, domain 1"/>
    <property type="match status" value="2"/>
</dbReference>
<dbReference type="FunFam" id="3.30.1370.70:FF:000002">
    <property type="entry name" value="NFU1 iron-sulfur cluster scaffold homolog, mitochondrial"/>
    <property type="match status" value="1"/>
</dbReference>
<keyword evidence="31" id="KW-1185">Reference proteome</keyword>
<feature type="compositionally biased region" description="Polar residues" evidence="26">
    <location>
        <begin position="645"/>
        <end position="667"/>
    </location>
</feature>
<dbReference type="EC" id="2.6.1.16" evidence="6"/>
<dbReference type="PROSITE" id="PS00108">
    <property type="entry name" value="PROTEIN_KINASE_ST"/>
    <property type="match status" value="1"/>
</dbReference>
<evidence type="ECO:0000256" key="13">
    <source>
        <dbReference type="ARBA" id="ARBA00022741"/>
    </source>
</evidence>
<organism evidence="30 31">
    <name type="scientific">Crotalus adamanteus</name>
    <name type="common">Eastern diamondback rattlesnake</name>
    <dbReference type="NCBI Taxonomy" id="8729"/>
    <lineage>
        <taxon>Eukaryota</taxon>
        <taxon>Metazoa</taxon>
        <taxon>Chordata</taxon>
        <taxon>Craniata</taxon>
        <taxon>Vertebrata</taxon>
        <taxon>Euteleostomi</taxon>
        <taxon>Lepidosauria</taxon>
        <taxon>Squamata</taxon>
        <taxon>Bifurcata</taxon>
        <taxon>Unidentata</taxon>
        <taxon>Episquamata</taxon>
        <taxon>Toxicofera</taxon>
        <taxon>Serpentes</taxon>
        <taxon>Colubroidea</taxon>
        <taxon>Viperidae</taxon>
        <taxon>Crotalinae</taxon>
        <taxon>Crotalus</taxon>
    </lineage>
</organism>
<comment type="function">
    <text evidence="23">Iron-sulfur cluster scaffold protein which can assemble [4Fe-4S] clusters and deliver them to target proteins.</text>
</comment>
<dbReference type="NCBIfam" id="TIGR01135">
    <property type="entry name" value="glmS"/>
    <property type="match status" value="1"/>
</dbReference>
<dbReference type="Pfam" id="PF13522">
    <property type="entry name" value="GATase_6"/>
    <property type="match status" value="1"/>
</dbReference>
<feature type="region of interest" description="Disordered" evidence="26">
    <location>
        <begin position="1"/>
        <end position="30"/>
    </location>
</feature>
<feature type="region of interest" description="Disordered" evidence="26">
    <location>
        <begin position="1559"/>
        <end position="1660"/>
    </location>
</feature>
<evidence type="ECO:0000259" key="27">
    <source>
        <dbReference type="PROSITE" id="PS50011"/>
    </source>
</evidence>
<proteinExistence type="inferred from homology"/>
<feature type="domain" description="SIS" evidence="29">
    <location>
        <begin position="2042"/>
        <end position="2181"/>
    </location>
</feature>
<feature type="compositionally biased region" description="Basic and acidic residues" evidence="26">
    <location>
        <begin position="1"/>
        <end position="11"/>
    </location>
</feature>
<feature type="domain" description="Glutamine amidotransferase type-2" evidence="28">
    <location>
        <begin position="1667"/>
        <end position="1970"/>
    </location>
</feature>
<dbReference type="SMART" id="SM00932">
    <property type="entry name" value="Nfu_N"/>
    <property type="match status" value="1"/>
</dbReference>
<dbReference type="Pfam" id="PF01106">
    <property type="entry name" value="NifU"/>
    <property type="match status" value="1"/>
</dbReference>
<feature type="region of interest" description="Disordered" evidence="26">
    <location>
        <begin position="919"/>
        <end position="977"/>
    </location>
</feature>
<evidence type="ECO:0000256" key="5">
    <source>
        <dbReference type="ARBA" id="ARBA00012513"/>
    </source>
</evidence>
<evidence type="ECO:0000256" key="21">
    <source>
        <dbReference type="ARBA" id="ARBA00047899"/>
    </source>
</evidence>
<feature type="compositionally biased region" description="Low complexity" evidence="26">
    <location>
        <begin position="433"/>
        <end position="456"/>
    </location>
</feature>
<comment type="subcellular location">
    <subcellularLocation>
        <location evidence="2">Mitochondrion</location>
    </subcellularLocation>
</comment>
<evidence type="ECO:0000256" key="16">
    <source>
        <dbReference type="ARBA" id="ARBA00022946"/>
    </source>
</evidence>
<comment type="similarity">
    <text evidence="4">Belongs to the NifU family.</text>
</comment>
<evidence type="ECO:0000256" key="7">
    <source>
        <dbReference type="ARBA" id="ARBA00018782"/>
    </source>
</evidence>
<evidence type="ECO:0000256" key="20">
    <source>
        <dbReference type="ARBA" id="ARBA00023128"/>
    </source>
</evidence>
<keyword evidence="16" id="KW-0809">Transit peptide</keyword>
<dbReference type="GO" id="GO:0016226">
    <property type="term" value="P:iron-sulfur cluster assembly"/>
    <property type="evidence" value="ECO:0007669"/>
    <property type="project" value="InterPro"/>
</dbReference>
<feature type="compositionally biased region" description="Pro residues" evidence="26">
    <location>
        <begin position="414"/>
        <end position="432"/>
    </location>
</feature>
<dbReference type="GO" id="GO:1901137">
    <property type="term" value="P:carbohydrate derivative biosynthetic process"/>
    <property type="evidence" value="ECO:0007669"/>
    <property type="project" value="InterPro"/>
</dbReference>
<dbReference type="Pfam" id="PF00069">
    <property type="entry name" value="Pkinase"/>
    <property type="match status" value="1"/>
</dbReference>
<evidence type="ECO:0000256" key="24">
    <source>
        <dbReference type="ARBA" id="ARBA00062506"/>
    </source>
</evidence>
<dbReference type="CDD" id="cd00714">
    <property type="entry name" value="GFAT"/>
    <property type="match status" value="1"/>
</dbReference>
<evidence type="ECO:0000256" key="14">
    <source>
        <dbReference type="ARBA" id="ARBA00022777"/>
    </source>
</evidence>
<dbReference type="InterPro" id="IPR047084">
    <property type="entry name" value="GFAT_N"/>
</dbReference>
<comment type="catalytic activity">
    <reaction evidence="22">
        <text>L-seryl-[protein] + ATP = O-phospho-L-seryl-[protein] + ADP + H(+)</text>
        <dbReference type="Rhea" id="RHEA:17989"/>
        <dbReference type="Rhea" id="RHEA-COMP:9863"/>
        <dbReference type="Rhea" id="RHEA-COMP:11604"/>
        <dbReference type="ChEBI" id="CHEBI:15378"/>
        <dbReference type="ChEBI" id="CHEBI:29999"/>
        <dbReference type="ChEBI" id="CHEBI:30616"/>
        <dbReference type="ChEBI" id="CHEBI:83421"/>
        <dbReference type="ChEBI" id="CHEBI:456216"/>
        <dbReference type="EC" id="2.7.11.1"/>
    </reaction>
</comment>
<keyword evidence="12" id="KW-0677">Repeat</keyword>
<dbReference type="SUPFAM" id="SSF53697">
    <property type="entry name" value="SIS domain"/>
    <property type="match status" value="1"/>
</dbReference>
<evidence type="ECO:0000256" key="25">
    <source>
        <dbReference type="ARBA" id="ARBA00076495"/>
    </source>
</evidence>
<keyword evidence="15" id="KW-0067">ATP-binding</keyword>
<dbReference type="CDD" id="cd05008">
    <property type="entry name" value="SIS_GlmS_GlmD_1"/>
    <property type="match status" value="1"/>
</dbReference>
<name>A0AAW1B083_CROAD</name>
<evidence type="ECO:0000256" key="10">
    <source>
        <dbReference type="ARBA" id="ARBA00022679"/>
    </source>
</evidence>
<feature type="compositionally biased region" description="Polar residues" evidence="26">
    <location>
        <begin position="1137"/>
        <end position="1151"/>
    </location>
</feature>
<feature type="region of interest" description="Disordered" evidence="26">
    <location>
        <begin position="636"/>
        <end position="667"/>
    </location>
</feature>
<dbReference type="InterPro" id="IPR017932">
    <property type="entry name" value="GATase_2_dom"/>
</dbReference>
<evidence type="ECO:0000256" key="19">
    <source>
        <dbReference type="ARBA" id="ARBA00023014"/>
    </source>
</evidence>
<dbReference type="CDD" id="cd14037">
    <property type="entry name" value="STKc_NAK_like"/>
    <property type="match status" value="1"/>
</dbReference>
<dbReference type="InterPro" id="IPR034904">
    <property type="entry name" value="FSCA_dom_sf"/>
</dbReference>
<accession>A0AAW1B083</accession>
<feature type="compositionally biased region" description="Low complexity" evidence="26">
    <location>
        <begin position="1647"/>
        <end position="1659"/>
    </location>
</feature>
<dbReference type="Pfam" id="PF08712">
    <property type="entry name" value="Nfu_N"/>
    <property type="match status" value="1"/>
</dbReference>
<dbReference type="InterPro" id="IPR046348">
    <property type="entry name" value="SIS_dom_sf"/>
</dbReference>
<evidence type="ECO:0000259" key="29">
    <source>
        <dbReference type="PROSITE" id="PS51464"/>
    </source>
</evidence>
<dbReference type="NCBIfam" id="NF001484">
    <property type="entry name" value="PRK00331.1"/>
    <property type="match status" value="1"/>
</dbReference>
<dbReference type="SUPFAM" id="SSF110836">
    <property type="entry name" value="Hypothetical protein SAV1430"/>
    <property type="match status" value="1"/>
</dbReference>
<dbReference type="InterPro" id="IPR011009">
    <property type="entry name" value="Kinase-like_dom_sf"/>
</dbReference>
<dbReference type="GO" id="GO:0004360">
    <property type="term" value="F:glutamine-fructose-6-phosphate transaminase (isomerizing) activity"/>
    <property type="evidence" value="ECO:0007669"/>
    <property type="project" value="UniProtKB-EC"/>
</dbReference>
<dbReference type="FunFam" id="3.40.50.10490:FF:000126">
    <property type="entry name" value="Glutamine--fructose-6-phosphate aminotransferase [isomerizing] 1"/>
    <property type="match status" value="1"/>
</dbReference>
<evidence type="ECO:0000256" key="11">
    <source>
        <dbReference type="ARBA" id="ARBA00022723"/>
    </source>
</evidence>
<feature type="compositionally biased region" description="Basic residues" evidence="26">
    <location>
        <begin position="1573"/>
        <end position="1590"/>
    </location>
</feature>
<dbReference type="InterPro" id="IPR014824">
    <property type="entry name" value="Nfu/NifU_N"/>
</dbReference>
<dbReference type="Gene3D" id="1.10.510.10">
    <property type="entry name" value="Transferase(Phosphotransferase) domain 1"/>
    <property type="match status" value="1"/>
</dbReference>
<dbReference type="CDD" id="cd05009">
    <property type="entry name" value="SIS_GlmS_GlmD_2"/>
    <property type="match status" value="1"/>
</dbReference>
<evidence type="ECO:0000256" key="15">
    <source>
        <dbReference type="ARBA" id="ARBA00022840"/>
    </source>
</evidence>
<evidence type="ECO:0000256" key="12">
    <source>
        <dbReference type="ARBA" id="ARBA00022737"/>
    </source>
</evidence>
<feature type="compositionally biased region" description="Basic and acidic residues" evidence="26">
    <location>
        <begin position="959"/>
        <end position="969"/>
    </location>
</feature>
<dbReference type="Gene3D" id="3.30.300.130">
    <property type="entry name" value="Fe-S cluster assembly (FSCA)"/>
    <property type="match status" value="1"/>
</dbReference>
<dbReference type="PROSITE" id="PS51464">
    <property type="entry name" value="SIS"/>
    <property type="match status" value="2"/>
</dbReference>
<dbReference type="GO" id="GO:0005524">
    <property type="term" value="F:ATP binding"/>
    <property type="evidence" value="ECO:0007669"/>
    <property type="project" value="UniProtKB-KW"/>
</dbReference>
<dbReference type="SMART" id="SM00220">
    <property type="entry name" value="S_TKc"/>
    <property type="match status" value="1"/>
</dbReference>
<evidence type="ECO:0000256" key="6">
    <source>
        <dbReference type="ARBA" id="ARBA00012916"/>
    </source>
</evidence>
<comment type="pathway">
    <text evidence="3">Nucleotide-sugar biosynthesis; UDP-N-acetyl-alpha-D-glucosamine biosynthesis; alpha-D-glucosamine 6-phosphate from D-fructose 6-phosphate: step 1/1.</text>
</comment>
<evidence type="ECO:0000256" key="17">
    <source>
        <dbReference type="ARBA" id="ARBA00022962"/>
    </source>
</evidence>
<feature type="compositionally biased region" description="Gly residues" evidence="26">
    <location>
        <begin position="12"/>
        <end position="30"/>
    </location>
</feature>
<evidence type="ECO:0000313" key="31">
    <source>
        <dbReference type="Proteomes" id="UP001474421"/>
    </source>
</evidence>
<dbReference type="InterPro" id="IPR001347">
    <property type="entry name" value="SIS_dom"/>
</dbReference>
<dbReference type="Pfam" id="PF01380">
    <property type="entry name" value="SIS"/>
    <property type="match status" value="2"/>
</dbReference>
<dbReference type="InterPro" id="IPR051744">
    <property type="entry name" value="AP2_assoc_SerThr_kinase"/>
</dbReference>
<feature type="compositionally biased region" description="Low complexity" evidence="26">
    <location>
        <begin position="396"/>
        <end position="413"/>
    </location>
</feature>
<feature type="compositionally biased region" description="Low complexity" evidence="26">
    <location>
        <begin position="539"/>
        <end position="549"/>
    </location>
</feature>
<keyword evidence="8" id="KW-0723">Serine/threonine-protein kinase</keyword>
<evidence type="ECO:0000256" key="22">
    <source>
        <dbReference type="ARBA" id="ARBA00048679"/>
    </source>
</evidence>
<feature type="region of interest" description="Disordered" evidence="26">
    <location>
        <begin position="324"/>
        <end position="461"/>
    </location>
</feature>
<evidence type="ECO:0000256" key="26">
    <source>
        <dbReference type="SAM" id="MobiDB-lite"/>
    </source>
</evidence>
<dbReference type="InterPro" id="IPR035490">
    <property type="entry name" value="GlmS/FrlB_SIS"/>
</dbReference>
<feature type="compositionally biased region" description="Polar residues" evidence="26">
    <location>
        <begin position="583"/>
        <end position="599"/>
    </location>
</feature>
<dbReference type="GO" id="GO:0051536">
    <property type="term" value="F:iron-sulfur cluster binding"/>
    <property type="evidence" value="ECO:0007669"/>
    <property type="project" value="UniProtKB-KW"/>
</dbReference>
<dbReference type="SUPFAM" id="SSF117916">
    <property type="entry name" value="Fe-S cluster assembly (FSCA) domain-like"/>
    <property type="match status" value="1"/>
</dbReference>
<protein>
    <recommendedName>
        <fullName evidence="7">NFU1 iron-sulfur cluster scaffold homolog, mitochondrial</fullName>
        <ecNumber evidence="6">2.6.1.16</ecNumber>
        <ecNumber evidence="5">2.7.11.1</ecNumber>
    </recommendedName>
    <alternativeName>
        <fullName evidence="25">HIRA-interacting protein 5</fullName>
    </alternativeName>
</protein>
<dbReference type="PROSITE" id="PS50011">
    <property type="entry name" value="PROTEIN_KINASE_DOM"/>
    <property type="match status" value="1"/>
</dbReference>
<comment type="caution">
    <text evidence="30">The sequence shown here is derived from an EMBL/GenBank/DDBJ whole genome shotgun (WGS) entry which is preliminary data.</text>
</comment>
<dbReference type="InterPro" id="IPR008271">
    <property type="entry name" value="Ser/Thr_kinase_AS"/>
</dbReference>
<keyword evidence="14 30" id="KW-0418">Kinase</keyword>
<feature type="region of interest" description="Disordered" evidence="26">
    <location>
        <begin position="1187"/>
        <end position="1218"/>
    </location>
</feature>
<sequence length="2364" mass="257963">MKKFFDSRREQGGSGAGSGTIGGSGSSSTGPGSGYVGRVFNVGRHQVTVEEVVAEGGFAIVFLVKTSNGMKCALKRMYVNNEYDLQVCKWEIQIMRDLMGHKNIVGYIDSTINSVSSGDVWEVLILMDFCRGGQVVNLMNQRLQMGFTENEVLQIFCDICEAVARLHQFKSPIVHRDLKVENVLLHDRGHYVLCDFGSATNKSQNPQLEGVNVVEEEIKKYTTLSYRAPEMVNLYSGKLITTKADIWALGCLLYKLCYFTLPFGESQVAICDGNFTIPDNSRYTQGMHCLIRYMLEPDPDKRPDIYQVSYFAFKLAKRECPVPNTQNSPIPAKLPEPVKASEAAAKKTQPKARLTDPIPTTETSITPRQRPKAGQTQPNPGILPIQPALTPRKRPAVQASVQPQAPAPLAGGQPPLPAAVPQPNSLPQPTQPKPAGGAQPVAAAATAQAQLPPAQATSQHQLFLKQPQPPVSALFYQQPPQMPPLQVQQTHKMPQAAQTSGMPPFPVVQQGTATATQLLPPSQLLAQQPTIQPKIVAGQQKPPAQLLPQPQMPPSVAPAAPNQEHPQAPPRQQKIPTIPPSAVQGQKVGSLTPPSSPKTQRGGHRRILSDVTHSTVFGVPASKSTLLLQAAAAEASLNKSKSASTTPSGSPRTSQQNVYNPPDVSTWNPFDDDNFSKLTAEELLNKDFAKLSDGKPPEKLDSSTENLIPGFQPAPSAAQSDAFGSSPLAPISVEKTKDILDTSPPLLAVPDPFIPLPLSDTPEKLIEGLKSPEPPLLLPNILPLADPFGSTSDAMNGGAELTTESLIPGLEAPVPQLVSSQADAVASSRADSITAEESLLDCSLLSNPSTDLLDEFAPLAVSSQTHKEDTNLISGFDVSDGSEKVAEDEFDPIPVLISKNSQGLQENPAAYFLVSTEQDRRPGATSGLPLNKQQQSQPGGEADSLVRDGLSSNSSFHSSEGEGTDHEGDILDCSGSRPLLMDSEEEEEACKMNPQLQERGGGSQKDLNFQPAQNVSGSVLFDTFLQQPAETSEKETDVFATAPFRNSKSHCDDLDIFTKAPFLSKSQMFSKQLDEGDVFLKAPFTKKKSQEELVAHNVVKEPPPTGAFLGSAGVAPQHTRAPTFQNLDVGTHGSLLPQGQYSGASLVQPSRASGGPDAHPPKGASGEVGPVSNDTLQRHLVLQEGFLGSKTSPPFHPQSLAKYSRHYSPEGRQGTSAQPIAAYKVVSQTNKQRPLWARYRAQRAHQAPAQSALDGPSSEGGKMAAARRLAAALGGRFCHLGLKSTNVSIKQPQRFVTPHKSFLFPAVPQMSVRSLFIQTQETPNPNSLKFIPGKPVLESRTMEFLSPASTYCSPLARQLFRIEGIKSIFFGTDFITVTKESEDVDWNLIKPDIYATIMDFYASGLPIVTEEAPRTDTAPSEEDDEVVLMIKELLDTRIRPTVQEDGGDVIFKGFEDGIVQLKLQGSCTSCPSSIVTLKNGIQNMLQFYIPEVEGVEQVVDDNEEKELSPALSSHPRTPLLEKRTKRPLLASREAQFDFVGCKERGGRLFSRFPRCPATTPARASGGRVIPSSKRARRLRPGKPPTRKRRQVGCARPEKLPPGGRGSGCHVPSASEPAAVGGASDGLPLRTRANGDAGFTHAPRARPARQPQTRHPAAAAGSSDGAMCGIFAYLNYHVPRTRREILETLIKGLQRLEYRGYDSAGVGIDGGNDKDWEANAGKITLIKKKGKVKALDEEVNKQQDLDLDIEFDVHLGIAHTRWATHGEPNPVNSHPQRSDKDNEFIVIHNGIITNYKDLKKFLESKGYDFESETDTETIAKLVKYMYDNRESDDISFTTLVERVIKQLEGAFALVFKSVHYPGQAVGTRRGSPLLIGVRSEHKLSTDHIPILYRTATQSVDHSFDGVSKKLEEGKDKKGTCSLSRMDSTTCLFPVEEKAVEYYFASDASAVIEHTNRVIFLEDDDVAAVVEGRLSIHRIKRTAGDHPGRAVQTLQMELQQIMKGNFSSFMQKEIFEQPESVVNTMRGRVNFDDYTVNLGGLKDHIKEIQRCRRLILIACGTSYHAGVATRQVLEELTELPVMVELASDFLDRNTPVFRDDVCFFISQSGETADTLMALRYCKERGALTVGITNTVGSSISRETDCGVHINAGPEIGVASTKAYTSQFVSLVMFALMMCDDRISMQERRKEIMRGLKLLPDLIKEVLSMDDEIQKLATELYHQKSILIMGRGYHYATCLEGALKIKEITYMHSEGILAGELKHGPLALVDKLMPVIMIIMRDNTYAKCQNALQQVMARQGRPVVICGKEDIETIKNNKRTIKVPHSVDCLQGILSVIPLQLLAFHLAVLRGYDVDFPRNLAKSVTVE</sequence>
<keyword evidence="11" id="KW-0479">Metal-binding</keyword>
<dbReference type="GO" id="GO:0004674">
    <property type="term" value="F:protein serine/threonine kinase activity"/>
    <property type="evidence" value="ECO:0007669"/>
    <property type="project" value="UniProtKB-KW"/>
</dbReference>
<evidence type="ECO:0000256" key="1">
    <source>
        <dbReference type="ARBA" id="ARBA00001031"/>
    </source>
</evidence>
<dbReference type="InterPro" id="IPR029055">
    <property type="entry name" value="Ntn_hydrolases_N"/>
</dbReference>
<reference evidence="30 31" key="1">
    <citation type="journal article" date="2024" name="Proc. Natl. Acad. Sci. U.S.A.">
        <title>The genetic regulatory architecture and epigenomic basis for age-related changes in rattlesnake venom.</title>
        <authorList>
            <person name="Hogan M.P."/>
            <person name="Holding M.L."/>
            <person name="Nystrom G.S."/>
            <person name="Colston T.J."/>
            <person name="Bartlett D.A."/>
            <person name="Mason A.J."/>
            <person name="Ellsworth S.A."/>
            <person name="Rautsaw R.M."/>
            <person name="Lawrence K.C."/>
            <person name="Strickland J.L."/>
            <person name="He B."/>
            <person name="Fraser P."/>
            <person name="Margres M.J."/>
            <person name="Gilbert D.M."/>
            <person name="Gibbs H.L."/>
            <person name="Parkinson C.L."/>
            <person name="Rokyta D.R."/>
        </authorList>
    </citation>
    <scope>NUCLEOTIDE SEQUENCE [LARGE SCALE GENOMIC DNA]</scope>
    <source>
        <strain evidence="30">DRR0105</strain>
    </source>
</reference>
<dbReference type="PROSITE" id="PS51278">
    <property type="entry name" value="GATASE_TYPE_2"/>
    <property type="match status" value="1"/>
</dbReference>
<keyword evidence="10" id="KW-0808">Transferase</keyword>
<dbReference type="GO" id="GO:0005739">
    <property type="term" value="C:mitochondrion"/>
    <property type="evidence" value="ECO:0007669"/>
    <property type="project" value="UniProtKB-SubCell"/>
</dbReference>
<evidence type="ECO:0000256" key="23">
    <source>
        <dbReference type="ARBA" id="ARBA00057718"/>
    </source>
</evidence>
<comment type="subunit">
    <text evidence="24">Monomer and homohexamer; the apo-NFU1 is a monomer, while the holo-NFU1 is a hexamer composed of a trimer of dimer that is probably linked by some 4Fe-4S cluster. Interacts with HIRA and EPM2A/laforin. Interacts with BOLA3. Interacts with HSPA9.</text>
</comment>
<dbReference type="SUPFAM" id="SSF56235">
    <property type="entry name" value="N-terminal nucleophile aminohydrolases (Ntn hydrolases)"/>
    <property type="match status" value="1"/>
</dbReference>
<evidence type="ECO:0000256" key="4">
    <source>
        <dbReference type="ARBA" id="ARBA00006420"/>
    </source>
</evidence>
<gene>
    <name evidence="30" type="ORF">NXF25_014693</name>
</gene>
<dbReference type="FunFam" id="3.40.50.10490:FF:000001">
    <property type="entry name" value="Glutamine--fructose-6-phosphate aminotransferase [isomerizing]"/>
    <property type="match status" value="1"/>
</dbReference>
<evidence type="ECO:0000256" key="3">
    <source>
        <dbReference type="ARBA" id="ARBA00004775"/>
    </source>
</evidence>
<comment type="catalytic activity">
    <reaction evidence="21">
        <text>L-threonyl-[protein] + ATP = O-phospho-L-threonyl-[protein] + ADP + H(+)</text>
        <dbReference type="Rhea" id="RHEA:46608"/>
        <dbReference type="Rhea" id="RHEA-COMP:11060"/>
        <dbReference type="Rhea" id="RHEA-COMP:11605"/>
        <dbReference type="ChEBI" id="CHEBI:15378"/>
        <dbReference type="ChEBI" id="CHEBI:30013"/>
        <dbReference type="ChEBI" id="CHEBI:30616"/>
        <dbReference type="ChEBI" id="CHEBI:61977"/>
        <dbReference type="ChEBI" id="CHEBI:456216"/>
        <dbReference type="EC" id="2.7.11.1"/>
    </reaction>
</comment>
<dbReference type="Gene3D" id="3.60.20.10">
    <property type="entry name" value="Glutamine Phosphoribosylpyrophosphate, subunit 1, domain 1"/>
    <property type="match status" value="1"/>
</dbReference>
<keyword evidence="19" id="KW-0411">Iron-sulfur</keyword>
<evidence type="ECO:0000256" key="18">
    <source>
        <dbReference type="ARBA" id="ARBA00023004"/>
    </source>
</evidence>
<dbReference type="FunFam" id="3.30.300.130:FF:000001">
    <property type="entry name" value="NFU1 iron-sulfur cluster scaffold"/>
    <property type="match status" value="1"/>
</dbReference>
<evidence type="ECO:0000256" key="9">
    <source>
        <dbReference type="ARBA" id="ARBA00022553"/>
    </source>
</evidence>
<dbReference type="EMBL" id="JAOTOJ010000010">
    <property type="protein sequence ID" value="KAK9395347.1"/>
    <property type="molecule type" value="Genomic_DNA"/>
</dbReference>